<dbReference type="PANTHER" id="PTHR30450">
    <property type="entry name" value="ABC TRANSPORTER PERMEASE"/>
    <property type="match status" value="1"/>
</dbReference>
<evidence type="ECO:0000259" key="8">
    <source>
        <dbReference type="PROSITE" id="PS50928"/>
    </source>
</evidence>
<keyword evidence="2 7" id="KW-0813">Transport</keyword>
<evidence type="ECO:0000256" key="7">
    <source>
        <dbReference type="RuleBase" id="RU363032"/>
    </source>
</evidence>
<proteinExistence type="inferred from homology"/>
<feature type="transmembrane region" description="Helical" evidence="7">
    <location>
        <begin position="20"/>
        <end position="41"/>
    </location>
</feature>
<evidence type="ECO:0000256" key="3">
    <source>
        <dbReference type="ARBA" id="ARBA00022475"/>
    </source>
</evidence>
<sequence length="223" mass="24143">MSDQMWLNNPAISESLAWSIWETLLMVGISGLATVVLGLPLGMAVVATRKDGIAPNMLANRLLGFIVNLGRSIPFIILLIVLFPLTLLIMGTNLGWQGMVFPLTVAAVPFFARLVESNMVSVDPSKIEGLQMMGATGWSILWRQVREAMPSIIQSVTVLLITLVGYSAMGGAVGGGGLGGLAYNYGYNRYMIDVLVITIVVIVVIVQMIQMVGDMLSRYVDHR</sequence>
<dbReference type="Gene3D" id="1.10.3720.10">
    <property type="entry name" value="MetI-like"/>
    <property type="match status" value="1"/>
</dbReference>
<evidence type="ECO:0000313" key="9">
    <source>
        <dbReference type="EMBL" id="WFM83195.1"/>
    </source>
</evidence>
<dbReference type="InterPro" id="IPR051322">
    <property type="entry name" value="AA_ABC_Transporter_Permease"/>
</dbReference>
<feature type="transmembrane region" description="Helical" evidence="7">
    <location>
        <begin position="96"/>
        <end position="115"/>
    </location>
</feature>
<feature type="transmembrane region" description="Helical" evidence="7">
    <location>
        <begin position="62"/>
        <end position="90"/>
    </location>
</feature>
<dbReference type="RefSeq" id="WP_278012620.1">
    <property type="nucleotide sequence ID" value="NZ_CP121208.1"/>
</dbReference>
<gene>
    <name evidence="9" type="ORF">P7079_07330</name>
</gene>
<keyword evidence="3" id="KW-1003">Cell membrane</keyword>
<feature type="transmembrane region" description="Helical" evidence="7">
    <location>
        <begin position="156"/>
        <end position="178"/>
    </location>
</feature>
<dbReference type="InterPro" id="IPR035906">
    <property type="entry name" value="MetI-like_sf"/>
</dbReference>
<dbReference type="CDD" id="cd06261">
    <property type="entry name" value="TM_PBP2"/>
    <property type="match status" value="1"/>
</dbReference>
<accession>A0ABY8FZM7</accession>
<comment type="similarity">
    <text evidence="7">Belongs to the binding-protein-dependent transport system permease family.</text>
</comment>
<keyword evidence="5 7" id="KW-1133">Transmembrane helix</keyword>
<feature type="transmembrane region" description="Helical" evidence="7">
    <location>
        <begin position="190"/>
        <end position="209"/>
    </location>
</feature>
<name>A0ABY8FZM7_9ACTO</name>
<keyword evidence="4 7" id="KW-0812">Transmembrane</keyword>
<dbReference type="Pfam" id="PF00528">
    <property type="entry name" value="BPD_transp_1"/>
    <property type="match status" value="1"/>
</dbReference>
<evidence type="ECO:0000256" key="6">
    <source>
        <dbReference type="ARBA" id="ARBA00023136"/>
    </source>
</evidence>
<reference evidence="9 10" key="1">
    <citation type="submission" date="2023-03" db="EMBL/GenBank/DDBJ databases">
        <title>Complete genome of Arcanobacterium canis strain DSM 25104 isolated in 2010 from a canine otitis externa in Germany.</title>
        <authorList>
            <person name="Borowiak M."/>
            <person name="Kreitlow A."/>
            <person name="Malorny B."/>
            <person name="Laemmler C."/>
            <person name="Prenger-Berninghoff E."/>
            <person name="Ploetz M."/>
            <person name="Abdulmawjood A."/>
        </authorList>
    </citation>
    <scope>NUCLEOTIDE SEQUENCE [LARGE SCALE GENOMIC DNA]</scope>
    <source>
        <strain evidence="9 10">DSM 25104</strain>
    </source>
</reference>
<dbReference type="InterPro" id="IPR000515">
    <property type="entry name" value="MetI-like"/>
</dbReference>
<evidence type="ECO:0000313" key="10">
    <source>
        <dbReference type="Proteomes" id="UP001215216"/>
    </source>
</evidence>
<evidence type="ECO:0000256" key="1">
    <source>
        <dbReference type="ARBA" id="ARBA00004651"/>
    </source>
</evidence>
<keyword evidence="10" id="KW-1185">Reference proteome</keyword>
<dbReference type="SUPFAM" id="SSF161098">
    <property type="entry name" value="MetI-like"/>
    <property type="match status" value="1"/>
</dbReference>
<evidence type="ECO:0000256" key="5">
    <source>
        <dbReference type="ARBA" id="ARBA00022989"/>
    </source>
</evidence>
<dbReference type="PANTHER" id="PTHR30450:SF1">
    <property type="entry name" value="D-METHIONINE TRANSPORT SYSTEM PERMEASE PROTEIN METI-RELATED"/>
    <property type="match status" value="1"/>
</dbReference>
<organism evidence="9 10">
    <name type="scientific">Arcanobacterium canis</name>
    <dbReference type="NCBI Taxonomy" id="999183"/>
    <lineage>
        <taxon>Bacteria</taxon>
        <taxon>Bacillati</taxon>
        <taxon>Actinomycetota</taxon>
        <taxon>Actinomycetes</taxon>
        <taxon>Actinomycetales</taxon>
        <taxon>Actinomycetaceae</taxon>
        <taxon>Arcanobacterium</taxon>
    </lineage>
</organism>
<dbReference type="EMBL" id="CP121208">
    <property type="protein sequence ID" value="WFM83195.1"/>
    <property type="molecule type" value="Genomic_DNA"/>
</dbReference>
<keyword evidence="6 7" id="KW-0472">Membrane</keyword>
<comment type="subcellular location">
    <subcellularLocation>
        <location evidence="1 7">Cell membrane</location>
        <topology evidence="1 7">Multi-pass membrane protein</topology>
    </subcellularLocation>
</comment>
<evidence type="ECO:0000256" key="2">
    <source>
        <dbReference type="ARBA" id="ARBA00022448"/>
    </source>
</evidence>
<protein>
    <submittedName>
        <fullName evidence="9">ABC transporter permease</fullName>
    </submittedName>
</protein>
<dbReference type="PROSITE" id="PS50928">
    <property type="entry name" value="ABC_TM1"/>
    <property type="match status" value="1"/>
</dbReference>
<feature type="domain" description="ABC transmembrane type-1" evidence="8">
    <location>
        <begin position="20"/>
        <end position="210"/>
    </location>
</feature>
<dbReference type="Proteomes" id="UP001215216">
    <property type="component" value="Chromosome"/>
</dbReference>
<evidence type="ECO:0000256" key="4">
    <source>
        <dbReference type="ARBA" id="ARBA00022692"/>
    </source>
</evidence>